<proteinExistence type="predicted"/>
<reference evidence="2 3" key="1">
    <citation type="journal article" date="2018" name="Front. Plant Sci.">
        <title>Red Clover (Trifolium pratense) and Zigzag Clover (T. medium) - A Picture of Genomic Similarities and Differences.</title>
        <authorList>
            <person name="Dluhosova J."/>
            <person name="Istvanek J."/>
            <person name="Nedelnik J."/>
            <person name="Repkova J."/>
        </authorList>
    </citation>
    <scope>NUCLEOTIDE SEQUENCE [LARGE SCALE GENOMIC DNA]</scope>
    <source>
        <strain evidence="3">cv. 10/8</strain>
        <tissue evidence="2">Leaf</tissue>
    </source>
</reference>
<sequence length="257" mass="28970">MWAELFEVHARAHKVLHHIIPQPGKEKPAFTDADFEMWITLDSTVLQWIYSTISIDLLTSILEKGSTAMAAWNCLTDIFEDNKNSRAVALEQDFSSTRMKDFPNVSAYCQRLKQLYDQLKNVGAPVSSHRLVLQLARSMLTLEESGLAKMHNTGSPTALHTAVPRDSDDSSQQRSNRRQNNCSGSGRKRNNQARNKGCGQRGGSRHDGPPGPQQQPQYPSWSPWGWTPPPWGVPLCLYPTSQWTRCNTLTLKRILLT</sequence>
<dbReference type="Proteomes" id="UP000265520">
    <property type="component" value="Unassembled WGS sequence"/>
</dbReference>
<feature type="compositionally biased region" description="Low complexity" evidence="1">
    <location>
        <begin position="170"/>
        <end position="181"/>
    </location>
</feature>
<name>A0A392N106_9FABA</name>
<feature type="compositionally biased region" description="Low complexity" evidence="1">
    <location>
        <begin position="214"/>
        <end position="223"/>
    </location>
</feature>
<keyword evidence="2" id="KW-0808">Transferase</keyword>
<organism evidence="2 3">
    <name type="scientific">Trifolium medium</name>
    <dbReference type="NCBI Taxonomy" id="97028"/>
    <lineage>
        <taxon>Eukaryota</taxon>
        <taxon>Viridiplantae</taxon>
        <taxon>Streptophyta</taxon>
        <taxon>Embryophyta</taxon>
        <taxon>Tracheophyta</taxon>
        <taxon>Spermatophyta</taxon>
        <taxon>Magnoliopsida</taxon>
        <taxon>eudicotyledons</taxon>
        <taxon>Gunneridae</taxon>
        <taxon>Pentapetalae</taxon>
        <taxon>rosids</taxon>
        <taxon>fabids</taxon>
        <taxon>Fabales</taxon>
        <taxon>Fabaceae</taxon>
        <taxon>Papilionoideae</taxon>
        <taxon>50 kb inversion clade</taxon>
        <taxon>NPAAA clade</taxon>
        <taxon>Hologalegina</taxon>
        <taxon>IRL clade</taxon>
        <taxon>Trifolieae</taxon>
        <taxon>Trifolium</taxon>
    </lineage>
</organism>
<comment type="caution">
    <text evidence="2">The sequence shown here is derived from an EMBL/GenBank/DDBJ whole genome shotgun (WGS) entry which is preliminary data.</text>
</comment>
<evidence type="ECO:0000256" key="1">
    <source>
        <dbReference type="SAM" id="MobiDB-lite"/>
    </source>
</evidence>
<feature type="region of interest" description="Disordered" evidence="1">
    <location>
        <begin position="150"/>
        <end position="223"/>
    </location>
</feature>
<dbReference type="Pfam" id="PF14223">
    <property type="entry name" value="Retrotran_gag_2"/>
    <property type="match status" value="1"/>
</dbReference>
<dbReference type="AlphaFoldDB" id="A0A392N106"/>
<keyword evidence="3" id="KW-1185">Reference proteome</keyword>
<dbReference type="PANTHER" id="PTHR47481:SF10">
    <property type="entry name" value="COPIA-LIKE POLYPROTEIN_RETROTRANSPOSON"/>
    <property type="match status" value="1"/>
</dbReference>
<protein>
    <submittedName>
        <fullName evidence="2">Polynucleotidyl transferase</fullName>
    </submittedName>
</protein>
<dbReference type="PANTHER" id="PTHR47481">
    <property type="match status" value="1"/>
</dbReference>
<evidence type="ECO:0000313" key="3">
    <source>
        <dbReference type="Proteomes" id="UP000265520"/>
    </source>
</evidence>
<dbReference type="EMBL" id="LXQA010023133">
    <property type="protein sequence ID" value="MCH92648.1"/>
    <property type="molecule type" value="Genomic_DNA"/>
</dbReference>
<dbReference type="GO" id="GO:0016740">
    <property type="term" value="F:transferase activity"/>
    <property type="evidence" value="ECO:0007669"/>
    <property type="project" value="UniProtKB-KW"/>
</dbReference>
<accession>A0A392N106</accession>
<evidence type="ECO:0000313" key="2">
    <source>
        <dbReference type="EMBL" id="MCH92648.1"/>
    </source>
</evidence>